<feature type="compositionally biased region" description="Low complexity" evidence="2">
    <location>
        <begin position="277"/>
        <end position="293"/>
    </location>
</feature>
<accession>A0ABW0P2T0</accession>
<evidence type="ECO:0000313" key="4">
    <source>
        <dbReference type="EMBL" id="MFC5506104.1"/>
    </source>
</evidence>
<feature type="compositionally biased region" description="Gly residues" evidence="2">
    <location>
        <begin position="820"/>
        <end position="830"/>
    </location>
</feature>
<keyword evidence="3" id="KW-0812">Transmembrane</keyword>
<keyword evidence="5" id="KW-1185">Reference proteome</keyword>
<comment type="caution">
    <text evidence="4">The sequence shown here is derived from an EMBL/GenBank/DDBJ whole genome shotgun (WGS) entry which is preliminary data.</text>
</comment>
<dbReference type="RefSeq" id="WP_066717128.1">
    <property type="nucleotide sequence ID" value="NZ_JBHSLU010000035.1"/>
</dbReference>
<dbReference type="Proteomes" id="UP001596060">
    <property type="component" value="Unassembled WGS sequence"/>
</dbReference>
<feature type="compositionally biased region" description="Low complexity" evidence="2">
    <location>
        <begin position="675"/>
        <end position="718"/>
    </location>
</feature>
<evidence type="ECO:0000313" key="5">
    <source>
        <dbReference type="Proteomes" id="UP001596060"/>
    </source>
</evidence>
<dbReference type="EMBL" id="JBHSLU010000035">
    <property type="protein sequence ID" value="MFC5506104.1"/>
    <property type="molecule type" value="Genomic_DNA"/>
</dbReference>
<feature type="transmembrane region" description="Helical" evidence="3">
    <location>
        <begin position="68"/>
        <end position="90"/>
    </location>
</feature>
<protein>
    <submittedName>
        <fullName evidence="4">TIGR02302 family protein</fullName>
    </submittedName>
</protein>
<feature type="compositionally biased region" description="Basic and acidic residues" evidence="2">
    <location>
        <begin position="260"/>
        <end position="276"/>
    </location>
</feature>
<feature type="region of interest" description="Disordered" evidence="2">
    <location>
        <begin position="260"/>
        <end position="293"/>
    </location>
</feature>
<feature type="compositionally biased region" description="Low complexity" evidence="2">
    <location>
        <begin position="765"/>
        <end position="785"/>
    </location>
</feature>
<organism evidence="4 5">
    <name type="scientific">Bosea massiliensis</name>
    <dbReference type="NCBI Taxonomy" id="151419"/>
    <lineage>
        <taxon>Bacteria</taxon>
        <taxon>Pseudomonadati</taxon>
        <taxon>Pseudomonadota</taxon>
        <taxon>Alphaproteobacteria</taxon>
        <taxon>Hyphomicrobiales</taxon>
        <taxon>Boseaceae</taxon>
        <taxon>Bosea</taxon>
    </lineage>
</organism>
<feature type="compositionally biased region" description="Basic and acidic residues" evidence="2">
    <location>
        <begin position="847"/>
        <end position="867"/>
    </location>
</feature>
<dbReference type="Pfam" id="PF13779">
    <property type="entry name" value="DUF4175"/>
    <property type="match status" value="1"/>
</dbReference>
<dbReference type="NCBIfam" id="TIGR02302">
    <property type="entry name" value="aProt_lowcomp"/>
    <property type="match status" value="1"/>
</dbReference>
<dbReference type="InterPro" id="IPR012683">
    <property type="entry name" value="CHP02302_TM"/>
</dbReference>
<feature type="region of interest" description="Disordered" evidence="2">
    <location>
        <begin position="670"/>
        <end position="880"/>
    </location>
</feature>
<keyword evidence="3" id="KW-0472">Membrane</keyword>
<feature type="transmembrane region" description="Helical" evidence="3">
    <location>
        <begin position="161"/>
        <end position="178"/>
    </location>
</feature>
<feature type="region of interest" description="Disordered" evidence="2">
    <location>
        <begin position="370"/>
        <end position="399"/>
    </location>
</feature>
<sequence length="911" mass="100128">MKEAQRREAPVRIEGVRQRLARLAMASRLALGWERLWPRLWLPLGILLTFLAVSWFGLWTILPWQGRALGVALFATAFLASLWHVARFALPTHRDALTRLDHSLEGGHRPASALEDSLAVGAKDPVSQALWALHVERQSQRIEGLRVAAPQPRMANRDRHALRAVPVLAAITAFFVAGPESDQRLRAAFDWRGPSLPAPATRIDAWIDPPAYTRLPPMLIDFAKLANAPISAPEKSTIVVRIAGKSAMDVAVTGRLDALAEPKPGEGKAADGKAADAKATAAPAAKPAPGQAPAVVERRYTLAGNGTLRLTGSGAPGGTLAITAIPDRAPEIAFREPPKPVTGAQPGGLSITYEAKDDYGLASVEATVERAGPPSSGRSLVEAPKQALSVPSSPSGEEELKSTVDFSAHPWAGAKVRMTLVARDEAGQEGRSEAVEVVLPQRTFAKPLAKALVEQRRKLVMNVDDRSKVQLAMDALLIEPELFMKETGVYLGMRLIGERLRRAGSDDQLREVAELMWALALQLEDGDLSDAERALRAAQENLQQALERGASEDEIKKLTDDLRRAMDQFMRQLAEQMQRQQQNADPNQMSQLPENFRTVTPRDLQNMLNRIEELSRRGDMAEAQRLMEQLNQMLNNLQMARPGQQDPRQREMNQALSDLDRMTREQQNLRDETFQQEQQRQNRAQRGQRPGQQQARPGQQGQRQQGQRGQQPGQQPGDQGEDGEEGEGQQGAQGQQGQGGQSLAQRQQQLRERLQDLQRRMRGMGAPQQGELGEAEGAMGEAGEQLGQGQGEGALDAQGRALEALRRGAQNLAQQMQGQPGEGGEPGEGAFGEPDGQPAGRPSAQQRGREDPLGRPQRQRDWADGRVRVPGADESATQRARRILEELRRRLGDPSRPMEELDYLERLLRRN</sequence>
<evidence type="ECO:0000256" key="3">
    <source>
        <dbReference type="SAM" id="Phobius"/>
    </source>
</evidence>
<keyword evidence="3" id="KW-1133">Transmembrane helix</keyword>
<feature type="compositionally biased region" description="Basic and acidic residues" evidence="2">
    <location>
        <begin position="749"/>
        <end position="759"/>
    </location>
</feature>
<keyword evidence="1" id="KW-0175">Coiled coil</keyword>
<feature type="compositionally biased region" description="Gly residues" evidence="2">
    <location>
        <begin position="728"/>
        <end position="740"/>
    </location>
</feature>
<evidence type="ECO:0000256" key="1">
    <source>
        <dbReference type="SAM" id="Coils"/>
    </source>
</evidence>
<proteinExistence type="predicted"/>
<evidence type="ECO:0000256" key="2">
    <source>
        <dbReference type="SAM" id="MobiDB-lite"/>
    </source>
</evidence>
<feature type="coiled-coil region" evidence="1">
    <location>
        <begin position="521"/>
        <end position="579"/>
    </location>
</feature>
<feature type="transmembrane region" description="Helical" evidence="3">
    <location>
        <begin position="40"/>
        <end position="62"/>
    </location>
</feature>
<name>A0ABW0P2T0_9HYPH</name>
<gene>
    <name evidence="4" type="ORF">ACFPN9_12640</name>
</gene>
<reference evidence="5" key="1">
    <citation type="journal article" date="2019" name="Int. J. Syst. Evol. Microbiol.">
        <title>The Global Catalogue of Microorganisms (GCM) 10K type strain sequencing project: providing services to taxonomists for standard genome sequencing and annotation.</title>
        <authorList>
            <consortium name="The Broad Institute Genomics Platform"/>
            <consortium name="The Broad Institute Genome Sequencing Center for Infectious Disease"/>
            <person name="Wu L."/>
            <person name="Ma J."/>
        </authorList>
    </citation>
    <scope>NUCLEOTIDE SEQUENCE [LARGE SCALE GENOMIC DNA]</scope>
    <source>
        <strain evidence="5">CCUG 43117</strain>
    </source>
</reference>